<evidence type="ECO:0000313" key="4">
    <source>
        <dbReference type="Proteomes" id="UP001146793"/>
    </source>
</evidence>
<accession>A0AAV7ZDL4</accession>
<sequence>MNNFLDEGLFSEIGDEFTIDFNPFTTETPTLDYDFGSQINLNEYLNLTEQETEIETEQITPKFEIKTEPITFSPKIETTLSPIPLPFESGSSPTKMDQYDLIDLPKEISCVKRKRQSCLVFQEEQKQTKNMVSNKKEIKTEKNTQTKKPRTQTIIKKKRKTTKKYTKKKPNQSNGNKSIVIEDLTEEQLTGQLSIEVLRKLSEEQKEVRKRLKNRLSAQTSINKIHNQIKDLNKTVKTLSSNKQSILSKLDRSKKERKRLLKRELRLKKQLMKIKKKQNPEQKVTKRVIGSIKNTIHSLGTIPEKKDQPTIEMGLPETGFIDEQWTNIKNTLVKNTNNRTGFVMMMVILAITLVFGNEMMFGSSKSTSIPFFSNDADVTRSLKGNEYHKQISRDKFSDTGLFSIEEISEQETDDVEEIETKFDALYLNNQDKDQDRINNLDDNQQNHYSKQKYHRDPKTITKTSKLIIKI</sequence>
<reference evidence="3" key="1">
    <citation type="submission" date="2022-08" db="EMBL/GenBank/DDBJ databases">
        <title>Novel sulphate-reducing endosymbionts in the free-living metamonad Anaeramoeba.</title>
        <authorList>
            <person name="Jerlstrom-Hultqvist J."/>
            <person name="Cepicka I."/>
            <person name="Gallot-Lavallee L."/>
            <person name="Salas-Leiva D."/>
            <person name="Curtis B.A."/>
            <person name="Zahonova K."/>
            <person name="Pipaliya S."/>
            <person name="Dacks J."/>
            <person name="Roger A.J."/>
        </authorList>
    </citation>
    <scope>NUCLEOTIDE SEQUENCE</scope>
    <source>
        <strain evidence="3">Busselton2</strain>
    </source>
</reference>
<feature type="compositionally biased region" description="Basic residues" evidence="2">
    <location>
        <begin position="159"/>
        <end position="170"/>
    </location>
</feature>
<gene>
    <name evidence="3" type="ORF">M0812_15275</name>
</gene>
<feature type="region of interest" description="Disordered" evidence="2">
    <location>
        <begin position="159"/>
        <end position="179"/>
    </location>
</feature>
<dbReference type="EMBL" id="JANTQA010000032">
    <property type="protein sequence ID" value="KAJ3439251.1"/>
    <property type="molecule type" value="Genomic_DNA"/>
</dbReference>
<evidence type="ECO:0000256" key="2">
    <source>
        <dbReference type="SAM" id="MobiDB-lite"/>
    </source>
</evidence>
<proteinExistence type="predicted"/>
<dbReference type="Proteomes" id="UP001146793">
    <property type="component" value="Unassembled WGS sequence"/>
</dbReference>
<evidence type="ECO:0000256" key="1">
    <source>
        <dbReference type="SAM" id="Coils"/>
    </source>
</evidence>
<evidence type="ECO:0008006" key="5">
    <source>
        <dbReference type="Google" id="ProtNLM"/>
    </source>
</evidence>
<evidence type="ECO:0000313" key="3">
    <source>
        <dbReference type="EMBL" id="KAJ3439251.1"/>
    </source>
</evidence>
<dbReference type="AlphaFoldDB" id="A0AAV7ZDL4"/>
<comment type="caution">
    <text evidence="3">The sequence shown here is derived from an EMBL/GenBank/DDBJ whole genome shotgun (WGS) entry which is preliminary data.</text>
</comment>
<keyword evidence="1" id="KW-0175">Coiled coil</keyword>
<feature type="coiled-coil region" evidence="1">
    <location>
        <begin position="195"/>
        <end position="270"/>
    </location>
</feature>
<organism evidence="3 4">
    <name type="scientific">Anaeramoeba flamelloides</name>
    <dbReference type="NCBI Taxonomy" id="1746091"/>
    <lineage>
        <taxon>Eukaryota</taxon>
        <taxon>Metamonada</taxon>
        <taxon>Anaeramoebidae</taxon>
        <taxon>Anaeramoeba</taxon>
    </lineage>
</organism>
<name>A0AAV7ZDL4_9EUKA</name>
<protein>
    <recommendedName>
        <fullName evidence="5">BZIP domain-containing protein</fullName>
    </recommendedName>
</protein>